<dbReference type="EMBL" id="JMQA01000040">
    <property type="protein sequence ID" value="KFM98383.1"/>
    <property type="molecule type" value="Genomic_DNA"/>
</dbReference>
<dbReference type="PATRIC" id="fig|44252.3.peg.4871"/>
<dbReference type="STRING" id="44252.DJ90_4306"/>
<dbReference type="Pfam" id="PF13786">
    <property type="entry name" value="DUF4179"/>
    <property type="match status" value="1"/>
</dbReference>
<feature type="domain" description="DUF5643" evidence="2">
    <location>
        <begin position="260"/>
        <end position="394"/>
    </location>
</feature>
<reference evidence="3 4" key="1">
    <citation type="submission" date="2014-04" db="EMBL/GenBank/DDBJ databases">
        <authorList>
            <person name="Bishop-Lilly K.A."/>
            <person name="Broomall S.M."/>
            <person name="Chain P.S."/>
            <person name="Chertkov O."/>
            <person name="Coyne S.R."/>
            <person name="Daligault H.E."/>
            <person name="Davenport K.W."/>
            <person name="Erkkila T."/>
            <person name="Frey K.G."/>
            <person name="Gibbons H.S."/>
            <person name="Gu W."/>
            <person name="Jaissle J."/>
            <person name="Johnson S.L."/>
            <person name="Koroleva G.I."/>
            <person name="Ladner J.T."/>
            <person name="Lo C.-C."/>
            <person name="Minogue T.D."/>
            <person name="Munk C."/>
            <person name="Palacios G.F."/>
            <person name="Redden C.L."/>
            <person name="Rosenzweig C.N."/>
            <person name="Scholz M.B."/>
            <person name="Teshima H."/>
            <person name="Xu Y."/>
        </authorList>
    </citation>
    <scope>NUCLEOTIDE SEQUENCE [LARGE SCALE GENOMIC DNA]</scope>
    <source>
        <strain evidence="3 4">8244</strain>
    </source>
</reference>
<evidence type="ECO:0008006" key="5">
    <source>
        <dbReference type="Google" id="ProtNLM"/>
    </source>
</evidence>
<dbReference type="InterPro" id="IPR025436">
    <property type="entry name" value="DUF4179"/>
</dbReference>
<evidence type="ECO:0000313" key="3">
    <source>
        <dbReference type="EMBL" id="KFM98383.1"/>
    </source>
</evidence>
<dbReference type="RefSeq" id="WP_036624294.1">
    <property type="nucleotide sequence ID" value="NZ_BGML01000001.1"/>
</dbReference>
<keyword evidence="4" id="KW-1185">Reference proteome</keyword>
<dbReference type="Proteomes" id="UP000029278">
    <property type="component" value="Unassembled WGS sequence"/>
</dbReference>
<dbReference type="Gene3D" id="2.60.40.1630">
    <property type="entry name" value="bacillus anthracis domain"/>
    <property type="match status" value="1"/>
</dbReference>
<dbReference type="Pfam" id="PF18705">
    <property type="entry name" value="DUF5643"/>
    <property type="match status" value="1"/>
</dbReference>
<accession>A0A090YHT9</accession>
<gene>
    <name evidence="3" type="ORF">DJ90_4306</name>
</gene>
<dbReference type="AlphaFoldDB" id="A0A090YHT9"/>
<dbReference type="GeneID" id="77008393"/>
<dbReference type="OrthoDB" id="2656278at2"/>
<comment type="caution">
    <text evidence="3">The sequence shown here is derived from an EMBL/GenBank/DDBJ whole genome shotgun (WGS) entry which is preliminary data.</text>
</comment>
<sequence>MGRLPDRTESAEMEAIERMIRHSAMPKTSMSGEIIDKIGEMNMSRTRKHAANNRKVWKRTVVAASAAAILGGGIIGSGFVSPAMAEALKQVPVFSTLFKGTTEESVKTAMDQGIVKAPNLSVTHDGVTLKLSDLLYDGTRLSFMLDREGVDLEGTASPYPRTEGVIVYGDAPKVVPEEEQEKGYVSNVDVLINGEPARFGGFGDTGKRENAYEVEMSVGENPEVNWGDEFELTIRAEVTRIDEPFEFKVPVKITDNAILLQPNATKTYEDFSYTVKQLKLTPVTTRLVIDSTGKVPRSAEQTGDYIASMMYYDIVDDQGNLLDQNKFGYFHSEPETEYHVDELYSPFNGTPKSITIKPFTLTVNKNDWSVVGQGKDSNGTYSRGDKTYIKELEVTIPVEK</sequence>
<dbReference type="HOGENOM" id="CLU_056165_0_0_9"/>
<dbReference type="InterPro" id="IPR040680">
    <property type="entry name" value="DUF5643"/>
</dbReference>
<feature type="domain" description="DUF4179" evidence="1">
    <location>
        <begin position="53"/>
        <end position="144"/>
    </location>
</feature>
<evidence type="ECO:0000259" key="2">
    <source>
        <dbReference type="Pfam" id="PF18705"/>
    </source>
</evidence>
<organism evidence="3 4">
    <name type="scientific">Paenibacillus macerans</name>
    <name type="common">Bacillus macerans</name>
    <dbReference type="NCBI Taxonomy" id="44252"/>
    <lineage>
        <taxon>Bacteria</taxon>
        <taxon>Bacillati</taxon>
        <taxon>Bacillota</taxon>
        <taxon>Bacilli</taxon>
        <taxon>Bacillales</taxon>
        <taxon>Paenibacillaceae</taxon>
        <taxon>Paenibacillus</taxon>
    </lineage>
</organism>
<name>A0A090YHT9_PAEMA</name>
<evidence type="ECO:0000313" key="4">
    <source>
        <dbReference type="Proteomes" id="UP000029278"/>
    </source>
</evidence>
<evidence type="ECO:0000259" key="1">
    <source>
        <dbReference type="Pfam" id="PF13786"/>
    </source>
</evidence>
<protein>
    <recommendedName>
        <fullName evidence="5">DUF4179 domain-containing protein</fullName>
    </recommendedName>
</protein>
<proteinExistence type="predicted"/>